<dbReference type="STRING" id="4795.A0A225UNP7"/>
<keyword evidence="2" id="KW-1185">Reference proteome</keyword>
<protein>
    <submittedName>
        <fullName evidence="1">Uncharacterized protein</fullName>
    </submittedName>
</protein>
<evidence type="ECO:0000313" key="2">
    <source>
        <dbReference type="Proteomes" id="UP000198211"/>
    </source>
</evidence>
<dbReference type="AlphaFoldDB" id="A0A225UNP7"/>
<accession>A0A225UNP7</accession>
<comment type="caution">
    <text evidence="1">The sequence shown here is derived from an EMBL/GenBank/DDBJ whole genome shotgun (WGS) entry which is preliminary data.</text>
</comment>
<name>A0A225UNP7_9STRA</name>
<evidence type="ECO:0000313" key="1">
    <source>
        <dbReference type="EMBL" id="OWY94635.1"/>
    </source>
</evidence>
<proteinExistence type="predicted"/>
<sequence>MICCRTNCALPCSSTQVSPRTLSRKTPFQVPHSLQYGLLVVAKDISGAVSCVQCQFCQYLDPKRLSTGKESGPLTVELQTSLSYSLTLRRTCHPLKWSDYQGLIESAKAIFQVQKKVKAGYKHSASQNQIPCSSHFRQLLLMISLVKFYNSNDEDDPVGHALWGFGSKRIGMYYVVINTPLRFKLAKHLSVGYLLDALLQSFVNITIPLPIRNCTTSQFVYLLNKFNICSVHKFRLVNSS</sequence>
<reference evidence="2" key="1">
    <citation type="submission" date="2017-03" db="EMBL/GenBank/DDBJ databases">
        <title>Phytopthora megakarya and P. palmivora, two closely related causual agents of cacao black pod achieved similar genome size and gene model numbers by different mechanisms.</title>
        <authorList>
            <person name="Ali S."/>
            <person name="Shao J."/>
            <person name="Larry D.J."/>
            <person name="Kronmiller B."/>
            <person name="Shen D."/>
            <person name="Strem M.D."/>
            <person name="Melnick R.L."/>
            <person name="Guiltinan M.J."/>
            <person name="Tyler B.M."/>
            <person name="Meinhardt L.W."/>
            <person name="Bailey B.A."/>
        </authorList>
    </citation>
    <scope>NUCLEOTIDE SEQUENCE [LARGE SCALE GENOMIC DNA]</scope>
    <source>
        <strain evidence="2">zdho120</strain>
    </source>
</reference>
<dbReference type="Proteomes" id="UP000198211">
    <property type="component" value="Unassembled WGS sequence"/>
</dbReference>
<dbReference type="EMBL" id="NBNE01014067">
    <property type="protein sequence ID" value="OWY94635.1"/>
    <property type="molecule type" value="Genomic_DNA"/>
</dbReference>
<organism evidence="1 2">
    <name type="scientific">Phytophthora megakarya</name>
    <dbReference type="NCBI Taxonomy" id="4795"/>
    <lineage>
        <taxon>Eukaryota</taxon>
        <taxon>Sar</taxon>
        <taxon>Stramenopiles</taxon>
        <taxon>Oomycota</taxon>
        <taxon>Peronosporomycetes</taxon>
        <taxon>Peronosporales</taxon>
        <taxon>Peronosporaceae</taxon>
        <taxon>Phytophthora</taxon>
    </lineage>
</organism>
<dbReference type="OrthoDB" id="121814at2759"/>
<gene>
    <name evidence="1" type="ORF">PHMEG_00035583</name>
</gene>